<dbReference type="CDD" id="cd02966">
    <property type="entry name" value="TlpA_like_family"/>
    <property type="match status" value="1"/>
</dbReference>
<evidence type="ECO:0000256" key="6">
    <source>
        <dbReference type="SAM" id="SignalP"/>
    </source>
</evidence>
<keyword evidence="5" id="KW-0676">Redox-active center</keyword>
<dbReference type="Gene3D" id="3.40.30.10">
    <property type="entry name" value="Glutaredoxin"/>
    <property type="match status" value="1"/>
</dbReference>
<gene>
    <name evidence="8" type="ORF">CLV92_110141</name>
</gene>
<dbReference type="Proteomes" id="UP000239485">
    <property type="component" value="Unassembled WGS sequence"/>
</dbReference>
<reference evidence="8 9" key="1">
    <citation type="submission" date="2018-02" db="EMBL/GenBank/DDBJ databases">
        <title>Genomic Encyclopedia of Archaeal and Bacterial Type Strains, Phase II (KMG-II): from individual species to whole genera.</title>
        <authorList>
            <person name="Goeker M."/>
        </authorList>
    </citation>
    <scope>NUCLEOTIDE SEQUENCE [LARGE SCALE GENOMIC DNA]</scope>
    <source>
        <strain evidence="8 9">DSM 22857</strain>
    </source>
</reference>
<dbReference type="GO" id="GO:0016491">
    <property type="term" value="F:oxidoreductase activity"/>
    <property type="evidence" value="ECO:0007669"/>
    <property type="project" value="InterPro"/>
</dbReference>
<evidence type="ECO:0000313" key="9">
    <source>
        <dbReference type="Proteomes" id="UP000239485"/>
    </source>
</evidence>
<evidence type="ECO:0000256" key="3">
    <source>
        <dbReference type="ARBA" id="ARBA00022968"/>
    </source>
</evidence>
<evidence type="ECO:0000256" key="1">
    <source>
        <dbReference type="ARBA" id="ARBA00004196"/>
    </source>
</evidence>
<dbReference type="RefSeq" id="WP_104433900.1">
    <property type="nucleotide sequence ID" value="NZ_PTJD01000010.1"/>
</dbReference>
<keyword evidence="3" id="KW-0812">Transmembrane</keyword>
<evidence type="ECO:0000256" key="5">
    <source>
        <dbReference type="ARBA" id="ARBA00023284"/>
    </source>
</evidence>
<evidence type="ECO:0000256" key="2">
    <source>
        <dbReference type="ARBA" id="ARBA00022748"/>
    </source>
</evidence>
<accession>A0A2S6IH21</accession>
<dbReference type="AlphaFoldDB" id="A0A2S6IH21"/>
<proteinExistence type="predicted"/>
<comment type="caution">
    <text evidence="8">The sequence shown here is derived from an EMBL/GenBank/DDBJ whole genome shotgun (WGS) entry which is preliminary data.</text>
</comment>
<keyword evidence="8" id="KW-0413">Isomerase</keyword>
<dbReference type="InterPro" id="IPR013766">
    <property type="entry name" value="Thioredoxin_domain"/>
</dbReference>
<feature type="domain" description="Thioredoxin" evidence="7">
    <location>
        <begin position="44"/>
        <end position="188"/>
    </location>
</feature>
<dbReference type="InterPro" id="IPR013740">
    <property type="entry name" value="Redoxin"/>
</dbReference>
<dbReference type="PROSITE" id="PS51352">
    <property type="entry name" value="THIOREDOXIN_2"/>
    <property type="match status" value="1"/>
</dbReference>
<dbReference type="OrthoDB" id="9796554at2"/>
<evidence type="ECO:0000313" key="8">
    <source>
        <dbReference type="EMBL" id="PPK93513.1"/>
    </source>
</evidence>
<sequence>MPGPRRSAVALAAALTVLAAGCGGDDGLPDDLGYEPAERAVVRIAESERGEPLQLSGTSAEGEEVDLAQLRGSVVVLNVWYATCPPCRREAPVLAKLSQEYADEGVRFVGVNVRNDSTEAVHAFQDQYDIAYPSIRDTDGRAQLALRGIVPTAPPNTLVLDAEGRVAAKAAGEVSEETLTALVDEVLAGGGAAG</sequence>
<dbReference type="SUPFAM" id="SSF52833">
    <property type="entry name" value="Thioredoxin-like"/>
    <property type="match status" value="1"/>
</dbReference>
<dbReference type="PANTHER" id="PTHR42852">
    <property type="entry name" value="THIOL:DISULFIDE INTERCHANGE PROTEIN DSBE"/>
    <property type="match status" value="1"/>
</dbReference>
<dbReference type="InterPro" id="IPR036249">
    <property type="entry name" value="Thioredoxin-like_sf"/>
</dbReference>
<protein>
    <submittedName>
        <fullName evidence="8">Thiol-disulfide isomerase/thioredoxin</fullName>
    </submittedName>
</protein>
<dbReference type="PROSITE" id="PS51257">
    <property type="entry name" value="PROKAR_LIPOPROTEIN"/>
    <property type="match status" value="1"/>
</dbReference>
<feature type="signal peptide" evidence="6">
    <location>
        <begin position="1"/>
        <end position="19"/>
    </location>
</feature>
<dbReference type="InterPro" id="IPR017937">
    <property type="entry name" value="Thioredoxin_CS"/>
</dbReference>
<name>A0A2S6IH21_9ACTN</name>
<keyword evidence="9" id="KW-1185">Reference proteome</keyword>
<dbReference type="GO" id="GO:0030313">
    <property type="term" value="C:cell envelope"/>
    <property type="evidence" value="ECO:0007669"/>
    <property type="project" value="UniProtKB-SubCell"/>
</dbReference>
<keyword evidence="3" id="KW-0735">Signal-anchor</keyword>
<dbReference type="GO" id="GO:0016853">
    <property type="term" value="F:isomerase activity"/>
    <property type="evidence" value="ECO:0007669"/>
    <property type="project" value="UniProtKB-KW"/>
</dbReference>
<dbReference type="InterPro" id="IPR050553">
    <property type="entry name" value="Thioredoxin_ResA/DsbE_sf"/>
</dbReference>
<dbReference type="GO" id="GO:0017004">
    <property type="term" value="P:cytochrome complex assembly"/>
    <property type="evidence" value="ECO:0007669"/>
    <property type="project" value="UniProtKB-KW"/>
</dbReference>
<keyword evidence="6" id="KW-0732">Signal</keyword>
<dbReference type="EMBL" id="PTJD01000010">
    <property type="protein sequence ID" value="PPK93513.1"/>
    <property type="molecule type" value="Genomic_DNA"/>
</dbReference>
<evidence type="ECO:0000256" key="4">
    <source>
        <dbReference type="ARBA" id="ARBA00023157"/>
    </source>
</evidence>
<keyword evidence="2" id="KW-0201">Cytochrome c-type biogenesis</keyword>
<keyword evidence="4" id="KW-1015">Disulfide bond</keyword>
<organism evidence="8 9">
    <name type="scientific">Kineococcus xinjiangensis</name>
    <dbReference type="NCBI Taxonomy" id="512762"/>
    <lineage>
        <taxon>Bacteria</taxon>
        <taxon>Bacillati</taxon>
        <taxon>Actinomycetota</taxon>
        <taxon>Actinomycetes</taxon>
        <taxon>Kineosporiales</taxon>
        <taxon>Kineosporiaceae</taxon>
        <taxon>Kineococcus</taxon>
    </lineage>
</organism>
<feature type="chain" id="PRO_5039235239" evidence="6">
    <location>
        <begin position="20"/>
        <end position="194"/>
    </location>
</feature>
<dbReference type="PANTHER" id="PTHR42852:SF6">
    <property type="entry name" value="THIOL:DISULFIDE INTERCHANGE PROTEIN DSBE"/>
    <property type="match status" value="1"/>
</dbReference>
<dbReference type="PROSITE" id="PS00194">
    <property type="entry name" value="THIOREDOXIN_1"/>
    <property type="match status" value="1"/>
</dbReference>
<evidence type="ECO:0000259" key="7">
    <source>
        <dbReference type="PROSITE" id="PS51352"/>
    </source>
</evidence>
<comment type="subcellular location">
    <subcellularLocation>
        <location evidence="1">Cell envelope</location>
    </subcellularLocation>
</comment>
<dbReference type="Pfam" id="PF08534">
    <property type="entry name" value="Redoxin"/>
    <property type="match status" value="1"/>
</dbReference>